<dbReference type="Proteomes" id="UP000321555">
    <property type="component" value="Chromosome"/>
</dbReference>
<dbReference type="OrthoDB" id="2868974at2"/>
<feature type="transmembrane region" description="Helical" evidence="1">
    <location>
        <begin position="85"/>
        <end position="112"/>
    </location>
</feature>
<dbReference type="KEGG" id="bda:FSZ17_01200"/>
<evidence type="ECO:0000313" key="2">
    <source>
        <dbReference type="EMBL" id="QED46030.1"/>
    </source>
</evidence>
<protein>
    <submittedName>
        <fullName evidence="2">DUF3995 domain-containing protein</fullName>
    </submittedName>
</protein>
<evidence type="ECO:0000256" key="1">
    <source>
        <dbReference type="SAM" id="Phobius"/>
    </source>
</evidence>
<gene>
    <name evidence="2" type="ORF">FSZ17_01200</name>
</gene>
<keyword evidence="1" id="KW-1133">Transmembrane helix</keyword>
<feature type="transmembrane region" description="Helical" evidence="1">
    <location>
        <begin position="124"/>
        <end position="144"/>
    </location>
</feature>
<dbReference type="EMBL" id="CP042593">
    <property type="protein sequence ID" value="QED46030.1"/>
    <property type="molecule type" value="Genomic_DNA"/>
</dbReference>
<name>A0A5B8YZ93_CYTDA</name>
<feature type="transmembrane region" description="Helical" evidence="1">
    <location>
        <begin position="7"/>
        <end position="31"/>
    </location>
</feature>
<proteinExistence type="predicted"/>
<keyword evidence="3" id="KW-1185">Reference proteome</keyword>
<sequence length="162" mass="18824">MEINKRFLYLGVAWTLLFAFLSFYWAMGGMFGVRSLGGSIYEMALNPSQSFLAIVWMTGFIKLLGAVLLTMPLMKWRNSLIQKSLYFGIKICGILLFLYGLFNFITISLNAIGVLDFTLDRYSAFWRLVFWEPYWMLGGLCYFFSIKKFRNVELQDTISSKQ</sequence>
<reference evidence="3" key="1">
    <citation type="submission" date="2019-08" db="EMBL/GenBank/DDBJ databases">
        <authorList>
            <person name="Zheng X."/>
        </authorList>
    </citation>
    <scope>NUCLEOTIDE SEQUENCE [LARGE SCALE GENOMIC DNA]</scope>
    <source>
        <strain evidence="3">FJAT-25496</strain>
    </source>
</reference>
<dbReference type="Pfam" id="PF13160">
    <property type="entry name" value="DUF3995"/>
    <property type="match status" value="1"/>
</dbReference>
<keyword evidence="1" id="KW-0472">Membrane</keyword>
<organism evidence="2 3">
    <name type="scientific">Cytobacillus dafuensis</name>
    <name type="common">Bacillus dafuensis</name>
    <dbReference type="NCBI Taxonomy" id="1742359"/>
    <lineage>
        <taxon>Bacteria</taxon>
        <taxon>Bacillati</taxon>
        <taxon>Bacillota</taxon>
        <taxon>Bacilli</taxon>
        <taxon>Bacillales</taxon>
        <taxon>Bacillaceae</taxon>
        <taxon>Cytobacillus</taxon>
    </lineage>
</organism>
<evidence type="ECO:0000313" key="3">
    <source>
        <dbReference type="Proteomes" id="UP000321555"/>
    </source>
</evidence>
<dbReference type="InterPro" id="IPR025058">
    <property type="entry name" value="DUF3995"/>
</dbReference>
<feature type="transmembrane region" description="Helical" evidence="1">
    <location>
        <begin position="51"/>
        <end position="73"/>
    </location>
</feature>
<dbReference type="AlphaFoldDB" id="A0A5B8YZ93"/>
<accession>A0A5B8YZ93</accession>
<dbReference type="RefSeq" id="WP_057776102.1">
    <property type="nucleotide sequence ID" value="NZ_CP042593.1"/>
</dbReference>
<keyword evidence="1" id="KW-0812">Transmembrane</keyword>